<name>A0ABP8KCC2_9BACT</name>
<reference evidence="8" key="1">
    <citation type="journal article" date="2019" name="Int. J. Syst. Evol. Microbiol.">
        <title>The Global Catalogue of Microorganisms (GCM) 10K type strain sequencing project: providing services to taxonomists for standard genome sequencing and annotation.</title>
        <authorList>
            <consortium name="The Broad Institute Genomics Platform"/>
            <consortium name="The Broad Institute Genome Sequencing Center for Infectious Disease"/>
            <person name="Wu L."/>
            <person name="Ma J."/>
        </authorList>
    </citation>
    <scope>NUCLEOTIDE SEQUENCE [LARGE SCALE GENOMIC DNA]</scope>
    <source>
        <strain evidence="8">JCM 17925</strain>
    </source>
</reference>
<protein>
    <submittedName>
        <fullName evidence="7">AI-2E family transporter</fullName>
    </submittedName>
</protein>
<feature type="transmembrane region" description="Helical" evidence="6">
    <location>
        <begin position="20"/>
        <end position="37"/>
    </location>
</feature>
<dbReference type="EMBL" id="BAABHB010000003">
    <property type="protein sequence ID" value="GAA4404074.1"/>
    <property type="molecule type" value="Genomic_DNA"/>
</dbReference>
<dbReference type="Pfam" id="PF01594">
    <property type="entry name" value="AI-2E_transport"/>
    <property type="match status" value="1"/>
</dbReference>
<gene>
    <name evidence="7" type="ORF">GCM10023187_20860</name>
</gene>
<comment type="caution">
    <text evidence="7">The sequence shown here is derived from an EMBL/GenBank/DDBJ whole genome shotgun (WGS) entry which is preliminary data.</text>
</comment>
<accession>A0ABP8KCC2</accession>
<sequence>MGISSLGMNNIYTPRQQRILLIASLLILGGFIIYGLGQYVSGILGAGILFVVFRPWFHYLVHKRRWNRVVATIGLMIFAFFVIILPFLVLSIMLVDRIQYYSRNTDQILGLVQKLEKLTRIRITDQNNIRSLVQQGATWASRQFPSVLSGLLDFIVIIGLLFFAMYFLFMEEEKFIKGLRRYLPFFPNTVDELSEDLKNMVNANVVGQALVSIVQGVLTGLTLWIFGVPDAAFWGTVGFFMAFIPVLGTPLVWGPAGIITISQGNTTNGVGILLVGIIVIVNIDNLLRIMLAKRMGDVHPFVTLAGIIIGVPIFGILGLVIGPLLLSYFMVLMKVFERQNRRIHQEAVNVRNEEAAESVTGGPGVKPDATP</sequence>
<organism evidence="7 8">
    <name type="scientific">Nibrella viscosa</name>
    <dbReference type="NCBI Taxonomy" id="1084524"/>
    <lineage>
        <taxon>Bacteria</taxon>
        <taxon>Pseudomonadati</taxon>
        <taxon>Bacteroidota</taxon>
        <taxon>Cytophagia</taxon>
        <taxon>Cytophagales</taxon>
        <taxon>Spirosomataceae</taxon>
        <taxon>Nibrella</taxon>
    </lineage>
</organism>
<evidence type="ECO:0000256" key="3">
    <source>
        <dbReference type="ARBA" id="ARBA00022692"/>
    </source>
</evidence>
<keyword evidence="8" id="KW-1185">Reference proteome</keyword>
<comment type="subcellular location">
    <subcellularLocation>
        <location evidence="1">Membrane</location>
        <topology evidence="1">Multi-pass membrane protein</topology>
    </subcellularLocation>
</comment>
<keyword evidence="3 6" id="KW-0812">Transmembrane</keyword>
<keyword evidence="5 6" id="KW-0472">Membrane</keyword>
<evidence type="ECO:0000256" key="5">
    <source>
        <dbReference type="ARBA" id="ARBA00023136"/>
    </source>
</evidence>
<comment type="similarity">
    <text evidence="2">Belongs to the autoinducer-2 exporter (AI-2E) (TC 2.A.86) family.</text>
</comment>
<proteinExistence type="inferred from homology"/>
<dbReference type="Proteomes" id="UP001500936">
    <property type="component" value="Unassembled WGS sequence"/>
</dbReference>
<evidence type="ECO:0000256" key="6">
    <source>
        <dbReference type="SAM" id="Phobius"/>
    </source>
</evidence>
<evidence type="ECO:0000256" key="1">
    <source>
        <dbReference type="ARBA" id="ARBA00004141"/>
    </source>
</evidence>
<evidence type="ECO:0000256" key="2">
    <source>
        <dbReference type="ARBA" id="ARBA00009773"/>
    </source>
</evidence>
<evidence type="ECO:0000256" key="4">
    <source>
        <dbReference type="ARBA" id="ARBA00022989"/>
    </source>
</evidence>
<dbReference type="PANTHER" id="PTHR21716:SF4">
    <property type="entry name" value="TRANSMEMBRANE PROTEIN 245"/>
    <property type="match status" value="1"/>
</dbReference>
<evidence type="ECO:0000313" key="7">
    <source>
        <dbReference type="EMBL" id="GAA4404074.1"/>
    </source>
</evidence>
<keyword evidence="4 6" id="KW-1133">Transmembrane helix</keyword>
<dbReference type="InterPro" id="IPR002549">
    <property type="entry name" value="AI-2E-like"/>
</dbReference>
<feature type="transmembrane region" description="Helical" evidence="6">
    <location>
        <begin position="73"/>
        <end position="95"/>
    </location>
</feature>
<feature type="transmembrane region" description="Helical" evidence="6">
    <location>
        <begin position="265"/>
        <end position="283"/>
    </location>
</feature>
<feature type="transmembrane region" description="Helical" evidence="6">
    <location>
        <begin position="205"/>
        <end position="226"/>
    </location>
</feature>
<feature type="transmembrane region" description="Helical" evidence="6">
    <location>
        <begin position="232"/>
        <end position="253"/>
    </location>
</feature>
<evidence type="ECO:0000313" key="8">
    <source>
        <dbReference type="Proteomes" id="UP001500936"/>
    </source>
</evidence>
<feature type="transmembrane region" description="Helical" evidence="6">
    <location>
        <begin position="303"/>
        <end position="332"/>
    </location>
</feature>
<dbReference type="PANTHER" id="PTHR21716">
    <property type="entry name" value="TRANSMEMBRANE PROTEIN"/>
    <property type="match status" value="1"/>
</dbReference>
<feature type="transmembrane region" description="Helical" evidence="6">
    <location>
        <begin position="147"/>
        <end position="169"/>
    </location>
</feature>